<name>A0ABR1R3K2_9PEZI</name>
<sequence length="129" mass="14476">MPWEAGSAEQARVRATTASEPPAEPDRRLLQHNQAAKLPRLSSSCDQASFSLYGASDECDGPKVPKILRTQDQAMIKMLSKDFDDQDRYQAIRNPLILRDDPLATDCLRFTCYFEEKDIPVTFLPTGAD</sequence>
<feature type="region of interest" description="Disordered" evidence="1">
    <location>
        <begin position="1"/>
        <end position="27"/>
    </location>
</feature>
<gene>
    <name evidence="2" type="ORF">PG991_014949</name>
</gene>
<comment type="caution">
    <text evidence="2">The sequence shown here is derived from an EMBL/GenBank/DDBJ whole genome shotgun (WGS) entry which is preliminary data.</text>
</comment>
<accession>A0ABR1R3K2</accession>
<keyword evidence="3" id="KW-1185">Reference proteome</keyword>
<evidence type="ECO:0000313" key="3">
    <source>
        <dbReference type="Proteomes" id="UP001396898"/>
    </source>
</evidence>
<protein>
    <submittedName>
        <fullName evidence="2">Uncharacterized protein</fullName>
    </submittedName>
</protein>
<reference evidence="2 3" key="1">
    <citation type="submission" date="2023-01" db="EMBL/GenBank/DDBJ databases">
        <title>Analysis of 21 Apiospora genomes using comparative genomics revels a genus with tremendous synthesis potential of carbohydrate active enzymes and secondary metabolites.</title>
        <authorList>
            <person name="Sorensen T."/>
        </authorList>
    </citation>
    <scope>NUCLEOTIDE SEQUENCE [LARGE SCALE GENOMIC DNA]</scope>
    <source>
        <strain evidence="2 3">CBS 20057</strain>
    </source>
</reference>
<evidence type="ECO:0000256" key="1">
    <source>
        <dbReference type="SAM" id="MobiDB-lite"/>
    </source>
</evidence>
<dbReference type="Proteomes" id="UP001396898">
    <property type="component" value="Unassembled WGS sequence"/>
</dbReference>
<evidence type="ECO:0000313" key="2">
    <source>
        <dbReference type="EMBL" id="KAK7998754.1"/>
    </source>
</evidence>
<proteinExistence type="predicted"/>
<organism evidence="2 3">
    <name type="scientific">Apiospora marii</name>
    <dbReference type="NCBI Taxonomy" id="335849"/>
    <lineage>
        <taxon>Eukaryota</taxon>
        <taxon>Fungi</taxon>
        <taxon>Dikarya</taxon>
        <taxon>Ascomycota</taxon>
        <taxon>Pezizomycotina</taxon>
        <taxon>Sordariomycetes</taxon>
        <taxon>Xylariomycetidae</taxon>
        <taxon>Amphisphaeriales</taxon>
        <taxon>Apiosporaceae</taxon>
        <taxon>Apiospora</taxon>
    </lineage>
</organism>
<dbReference type="EMBL" id="JAQQWI010000020">
    <property type="protein sequence ID" value="KAK7998754.1"/>
    <property type="molecule type" value="Genomic_DNA"/>
</dbReference>